<dbReference type="SUPFAM" id="SSF58113">
    <property type="entry name" value="Apolipoprotein A-I"/>
    <property type="match status" value="1"/>
</dbReference>
<accession>A0ABY9LHB9</accession>
<reference evidence="3" key="1">
    <citation type="submission" date="2022-10" db="EMBL/GenBank/DDBJ databases">
        <title>Streptococcus didelphis as causative of fatal infections in opossums (Didelphis albiventris).</title>
        <authorList>
            <person name="Breyer G.M."/>
            <person name="Da Silva M.E.R.J."/>
            <person name="Siqueira F.M."/>
        </authorList>
    </citation>
    <scope>NUCLEOTIDE SEQUENCE [LARGE SCALE GENOMIC DNA]</scope>
    <source>
        <strain evidence="3">LBVP101/21</strain>
    </source>
</reference>
<protein>
    <submittedName>
        <fullName evidence="2">YtxH domain-containing protein</fullName>
    </submittedName>
</protein>
<keyword evidence="3" id="KW-1185">Reference proteome</keyword>
<evidence type="ECO:0000313" key="2">
    <source>
        <dbReference type="EMBL" id="WMB28265.1"/>
    </source>
</evidence>
<feature type="signal peptide" evidence="1">
    <location>
        <begin position="1"/>
        <end position="27"/>
    </location>
</feature>
<dbReference type="Gene3D" id="1.20.120.20">
    <property type="entry name" value="Apolipoprotein"/>
    <property type="match status" value="1"/>
</dbReference>
<organism evidence="2 3">
    <name type="scientific">Streptococcus didelphis</name>
    <dbReference type="NCBI Taxonomy" id="102886"/>
    <lineage>
        <taxon>Bacteria</taxon>
        <taxon>Bacillati</taxon>
        <taxon>Bacillota</taxon>
        <taxon>Bacilli</taxon>
        <taxon>Lactobacillales</taxon>
        <taxon>Streptococcaceae</taxon>
        <taxon>Streptococcus</taxon>
    </lineage>
</organism>
<dbReference type="RefSeq" id="WP_018365980.1">
    <property type="nucleotide sequence ID" value="NZ_CP104407.1"/>
</dbReference>
<sequence length="117" mass="12624">MNSKKKGLLIGLAVGSLAATIAYLSLADNDKKEIIDDSSQKLDDLIGSLKSMSDSLVNLASDKLEDSKDSLTHYSERAGQSVGETFDKVKNKVEDYSTSANKTINEKLNQLHDGSDS</sequence>
<feature type="chain" id="PRO_5045623530" evidence="1">
    <location>
        <begin position="28"/>
        <end position="117"/>
    </location>
</feature>
<dbReference type="EMBL" id="CP110509">
    <property type="protein sequence ID" value="WMB28265.1"/>
    <property type="molecule type" value="Genomic_DNA"/>
</dbReference>
<proteinExistence type="predicted"/>
<name>A0ABY9LHB9_9STRE</name>
<keyword evidence="1" id="KW-0732">Signal</keyword>
<evidence type="ECO:0000313" key="3">
    <source>
        <dbReference type="Proteomes" id="UP001238096"/>
    </source>
</evidence>
<gene>
    <name evidence="2" type="ORF">N1496_00775</name>
</gene>
<dbReference type="Proteomes" id="UP001238096">
    <property type="component" value="Chromosome"/>
</dbReference>
<evidence type="ECO:0000256" key="1">
    <source>
        <dbReference type="SAM" id="SignalP"/>
    </source>
</evidence>